<dbReference type="Pfam" id="PF25053">
    <property type="entry name" value="DUF7791"/>
    <property type="match status" value="1"/>
</dbReference>
<reference evidence="5" key="1">
    <citation type="submission" date="2023-06" db="EMBL/GenBank/DDBJ databases">
        <authorList>
            <person name="Noh H."/>
        </authorList>
    </citation>
    <scope>NUCLEOTIDE SEQUENCE</scope>
    <source>
        <strain evidence="5">DUCC20226</strain>
    </source>
</reference>
<keyword evidence="6" id="KW-1185">Reference proteome</keyword>
<proteinExistence type="predicted"/>
<feature type="compositionally biased region" description="Basic and acidic residues" evidence="2">
    <location>
        <begin position="839"/>
        <end position="856"/>
    </location>
</feature>
<dbReference type="InterPro" id="IPR027417">
    <property type="entry name" value="P-loop_NTPase"/>
</dbReference>
<dbReference type="Pfam" id="PF24883">
    <property type="entry name" value="NPHP3_N"/>
    <property type="match status" value="1"/>
</dbReference>
<dbReference type="AlphaFoldDB" id="A0AAD9SDB3"/>
<dbReference type="InterPro" id="IPR056693">
    <property type="entry name" value="DUF7791"/>
</dbReference>
<evidence type="ECO:0000313" key="6">
    <source>
        <dbReference type="Proteomes" id="UP001265746"/>
    </source>
</evidence>
<dbReference type="EMBL" id="JAUJFL010000005">
    <property type="protein sequence ID" value="KAK2603308.1"/>
    <property type="molecule type" value="Genomic_DNA"/>
</dbReference>
<evidence type="ECO:0000256" key="1">
    <source>
        <dbReference type="ARBA" id="ARBA00022737"/>
    </source>
</evidence>
<evidence type="ECO:0000259" key="4">
    <source>
        <dbReference type="Pfam" id="PF25053"/>
    </source>
</evidence>
<accession>A0AAD9SDB3</accession>
<protein>
    <recommendedName>
        <fullName evidence="7">NACHT domain-containing protein</fullName>
    </recommendedName>
</protein>
<dbReference type="PANTHER" id="PTHR10039:SF5">
    <property type="entry name" value="NACHT DOMAIN-CONTAINING PROTEIN"/>
    <property type="match status" value="1"/>
</dbReference>
<organism evidence="5 6">
    <name type="scientific">Phomopsis amygdali</name>
    <name type="common">Fusicoccum amygdali</name>
    <dbReference type="NCBI Taxonomy" id="1214568"/>
    <lineage>
        <taxon>Eukaryota</taxon>
        <taxon>Fungi</taxon>
        <taxon>Dikarya</taxon>
        <taxon>Ascomycota</taxon>
        <taxon>Pezizomycotina</taxon>
        <taxon>Sordariomycetes</taxon>
        <taxon>Sordariomycetidae</taxon>
        <taxon>Diaporthales</taxon>
        <taxon>Diaporthaceae</taxon>
        <taxon>Diaporthe</taxon>
    </lineage>
</organism>
<evidence type="ECO:0000259" key="3">
    <source>
        <dbReference type="Pfam" id="PF24883"/>
    </source>
</evidence>
<sequence>MASLDRLSEELHSLKLDVNNDRSRIHQSSDTQTMLAMEQIVRKLRYIHGDLDIKKRQSTILASLSFPSRTHRHEAIAEASAKTFQWVLDSTVSKWLRSKSDTLFWIFGRAGSGKSTLMKFLAAHPATVNFLEEWAHPHPVAIASHYFWSAGTLEQRSQRGLLQSLLYDVFHACPGIISIVCPSRWNAARNAARRKDPQPWSVSELTSALGAISEKSELGTKFCWLIDGLDEYEGETDHLCEFLENLSNSSNLKLCVSSRPLNVFKDAFDGIPQLAIHDYTQDDIGNFARERLESHKRWITCSVDEVGGASLIRNIRDKANGVFLWVFLVTKSLRDGLTNYDDLGVLQKRVEAMPSELEKLFKHMLDSIDDVYHEKMAQTFLLALKSEETPRLHWPLMFDALVHHAKETQNDRYAIDLPIGSPPTDSLDDLRFQARWQLNAQSQGLLETGKSYPGEVETVGFLHRTVRDFLLTDEMMHYLRSKVDPGFDPALSLVKAYTALVKSRRFDAADQHAGWTYIRNSPGYAQGFLVYHLRDCFNYGSEVEEPSLAVLSQLIEELEISVIAMFGSRQACFSNQGKTCHPSLIVREALLQSALYPRVAPYLKDDGNYFADFEAPPLYIATIPAIRNFALIHVPEVVDYLVTQLHCDLNEVSQSIPDGTPWLAYVNEHMSSAETFKFKPAEFRQLLTLGADPNANYTGQTAFSIYLLEGLEEFFWVEEGDDRYPKYFEALKDFIDAGATLNKQYGRGEEKTTVARSFCEKLRAFSCEGNTGGLLGSGTLHGKAAFQTVKTLVNRDLVSLKSVPMFRETVQSCFSFCYARELLDLLEQSKRRGGKKRKFESVSESSKDSKNIRTAW</sequence>
<dbReference type="InterPro" id="IPR056884">
    <property type="entry name" value="NPHP3-like_N"/>
</dbReference>
<dbReference type="Gene3D" id="3.40.50.300">
    <property type="entry name" value="P-loop containing nucleotide triphosphate hydrolases"/>
    <property type="match status" value="1"/>
</dbReference>
<evidence type="ECO:0008006" key="7">
    <source>
        <dbReference type="Google" id="ProtNLM"/>
    </source>
</evidence>
<gene>
    <name evidence="5" type="ORF">N8I77_009773</name>
</gene>
<dbReference type="SUPFAM" id="SSF52540">
    <property type="entry name" value="P-loop containing nucleoside triphosphate hydrolases"/>
    <property type="match status" value="1"/>
</dbReference>
<evidence type="ECO:0000313" key="5">
    <source>
        <dbReference type="EMBL" id="KAK2603308.1"/>
    </source>
</evidence>
<feature type="domain" description="Nephrocystin 3-like N-terminal" evidence="3">
    <location>
        <begin position="83"/>
        <end position="259"/>
    </location>
</feature>
<dbReference type="PANTHER" id="PTHR10039">
    <property type="entry name" value="AMELOGENIN"/>
    <property type="match status" value="1"/>
</dbReference>
<dbReference type="Proteomes" id="UP001265746">
    <property type="component" value="Unassembled WGS sequence"/>
</dbReference>
<feature type="domain" description="DUF7791" evidence="4">
    <location>
        <begin position="367"/>
        <end position="505"/>
    </location>
</feature>
<keyword evidence="1" id="KW-0677">Repeat</keyword>
<comment type="caution">
    <text evidence="5">The sequence shown here is derived from an EMBL/GenBank/DDBJ whole genome shotgun (WGS) entry which is preliminary data.</text>
</comment>
<feature type="region of interest" description="Disordered" evidence="2">
    <location>
        <begin position="833"/>
        <end position="856"/>
    </location>
</feature>
<name>A0AAD9SDB3_PHOAM</name>
<evidence type="ECO:0000256" key="2">
    <source>
        <dbReference type="SAM" id="MobiDB-lite"/>
    </source>
</evidence>